<reference evidence="5" key="1">
    <citation type="submission" date="2021-12" db="EMBL/GenBank/DDBJ databases">
        <title>Novel species in genus Dyadobacter.</title>
        <authorList>
            <person name="Ma C."/>
        </authorList>
    </citation>
    <scope>NUCLEOTIDE SEQUENCE</scope>
    <source>
        <strain evidence="5">CY399</strain>
    </source>
</reference>
<evidence type="ECO:0000313" key="5">
    <source>
        <dbReference type="EMBL" id="MCF0041527.1"/>
    </source>
</evidence>
<gene>
    <name evidence="5" type="ORF">LXM24_15585</name>
</gene>
<dbReference type="GO" id="GO:0003700">
    <property type="term" value="F:DNA-binding transcription factor activity"/>
    <property type="evidence" value="ECO:0007669"/>
    <property type="project" value="InterPro"/>
</dbReference>
<dbReference type="EMBL" id="JAJTTA010000002">
    <property type="protein sequence ID" value="MCF0041527.1"/>
    <property type="molecule type" value="Genomic_DNA"/>
</dbReference>
<proteinExistence type="predicted"/>
<keyword evidence="3" id="KW-0804">Transcription</keyword>
<dbReference type="InterPro" id="IPR000835">
    <property type="entry name" value="HTH_MarR-typ"/>
</dbReference>
<evidence type="ECO:0000256" key="3">
    <source>
        <dbReference type="ARBA" id="ARBA00023163"/>
    </source>
</evidence>
<dbReference type="GO" id="GO:0003677">
    <property type="term" value="F:DNA binding"/>
    <property type="evidence" value="ECO:0007669"/>
    <property type="project" value="UniProtKB-KW"/>
</dbReference>
<dbReference type="RefSeq" id="WP_234614307.1">
    <property type="nucleotide sequence ID" value="NZ_CP098806.1"/>
</dbReference>
<dbReference type="SUPFAM" id="SSF46785">
    <property type="entry name" value="Winged helix' DNA-binding domain"/>
    <property type="match status" value="1"/>
</dbReference>
<dbReference type="PRINTS" id="PR00598">
    <property type="entry name" value="HTHMARR"/>
</dbReference>
<protein>
    <submittedName>
        <fullName evidence="5">Winged helix DNA-binding protein</fullName>
    </submittedName>
</protein>
<keyword evidence="1" id="KW-0805">Transcription regulation</keyword>
<dbReference type="PANTHER" id="PTHR42756">
    <property type="entry name" value="TRANSCRIPTIONAL REGULATOR, MARR"/>
    <property type="match status" value="1"/>
</dbReference>
<feature type="domain" description="HTH marR-type" evidence="4">
    <location>
        <begin position="73"/>
        <end position="206"/>
    </location>
</feature>
<dbReference type="Gene3D" id="1.10.10.10">
    <property type="entry name" value="Winged helix-like DNA-binding domain superfamily/Winged helix DNA-binding domain"/>
    <property type="match status" value="1"/>
</dbReference>
<dbReference type="Proteomes" id="UP001139700">
    <property type="component" value="Unassembled WGS sequence"/>
</dbReference>
<dbReference type="PANTHER" id="PTHR42756:SF1">
    <property type="entry name" value="TRANSCRIPTIONAL REPRESSOR OF EMRAB OPERON"/>
    <property type="match status" value="1"/>
</dbReference>
<evidence type="ECO:0000313" key="6">
    <source>
        <dbReference type="Proteomes" id="UP001139700"/>
    </source>
</evidence>
<dbReference type="InterPro" id="IPR036390">
    <property type="entry name" value="WH_DNA-bd_sf"/>
</dbReference>
<sequence>MKSYQLIHELISLVEQLEQQNPEREVTMQDFAGFVIHKVGSSALDVGPTGRLSQDVRFGKNDLAAQEQAFQLDNNIGQLFVYMSRYAKSYIKKALDNTPLITAEDFTALAILLTHDNLSKSELIHYNLQEKTSGTEVIRRLLAAGLIRQWDDEKDKRSRQIAITDQGKQLLYTVFEDMNHVGKMISGNLTVSEKLTLRYLLQKLEDFHQQHHQQKTISSKADLKRVTEAIVDQKN</sequence>
<evidence type="ECO:0000256" key="2">
    <source>
        <dbReference type="ARBA" id="ARBA00023125"/>
    </source>
</evidence>
<evidence type="ECO:0000259" key="4">
    <source>
        <dbReference type="PROSITE" id="PS50995"/>
    </source>
</evidence>
<dbReference type="AlphaFoldDB" id="A0A9X1THC9"/>
<accession>A0A9X1THC9</accession>
<organism evidence="5 6">
    <name type="scientific">Dyadobacter fanqingshengii</name>
    <dbReference type="NCBI Taxonomy" id="2906443"/>
    <lineage>
        <taxon>Bacteria</taxon>
        <taxon>Pseudomonadati</taxon>
        <taxon>Bacteroidota</taxon>
        <taxon>Cytophagia</taxon>
        <taxon>Cytophagales</taxon>
        <taxon>Spirosomataceae</taxon>
        <taxon>Dyadobacter</taxon>
    </lineage>
</organism>
<name>A0A9X1THC9_9BACT</name>
<keyword evidence="2 5" id="KW-0238">DNA-binding</keyword>
<evidence type="ECO:0000256" key="1">
    <source>
        <dbReference type="ARBA" id="ARBA00023015"/>
    </source>
</evidence>
<keyword evidence="6" id="KW-1185">Reference proteome</keyword>
<comment type="caution">
    <text evidence="5">The sequence shown here is derived from an EMBL/GenBank/DDBJ whole genome shotgun (WGS) entry which is preliminary data.</text>
</comment>
<dbReference type="SMART" id="SM00347">
    <property type="entry name" value="HTH_MARR"/>
    <property type="match status" value="1"/>
</dbReference>
<dbReference type="PROSITE" id="PS50995">
    <property type="entry name" value="HTH_MARR_2"/>
    <property type="match status" value="1"/>
</dbReference>
<dbReference type="InterPro" id="IPR036388">
    <property type="entry name" value="WH-like_DNA-bd_sf"/>
</dbReference>